<dbReference type="EMBL" id="MF795089">
    <property type="protein sequence ID" value="AUM82464.1"/>
    <property type="molecule type" value="Genomic_DNA"/>
</dbReference>
<dbReference type="RefSeq" id="YP_009550156.1">
    <property type="nucleotide sequence ID" value="NC_040291.1"/>
</dbReference>
<geneLocation type="chloroplast" evidence="1"/>
<dbReference type="NCBIfam" id="TIGR01683">
    <property type="entry name" value="thiS"/>
    <property type="match status" value="1"/>
</dbReference>
<protein>
    <submittedName>
        <fullName evidence="1">Ycf40</fullName>
    </submittedName>
</protein>
<dbReference type="PANTHER" id="PTHR34472:SF1">
    <property type="entry name" value="SULFUR CARRIER PROTEIN THIS"/>
    <property type="match status" value="1"/>
</dbReference>
<dbReference type="AlphaFoldDB" id="A0A3Q8CRB5"/>
<gene>
    <name evidence="1" type="primary">ycf40</name>
</gene>
<dbReference type="Gene3D" id="3.10.20.30">
    <property type="match status" value="1"/>
</dbReference>
<dbReference type="CDD" id="cd00565">
    <property type="entry name" value="Ubl_ThiS"/>
    <property type="match status" value="1"/>
</dbReference>
<name>A0A3Q8CRB5_9EUKA</name>
<accession>A0A3Q8CRB5</accession>
<dbReference type="InterPro" id="IPR012675">
    <property type="entry name" value="Beta-grasp_dom_sf"/>
</dbReference>
<sequence length="69" mass="7835">MEENIIFVNGSPYEYIKPFSAQDLLLYLGFNTDVILVDYNGSILQKEEWPTILLQNQDRIEIITLAGGG</sequence>
<proteinExistence type="predicted"/>
<organism evidence="1">
    <name type="scientific">Tisochrysis lutea</name>
    <dbReference type="NCBI Taxonomy" id="1321669"/>
    <lineage>
        <taxon>Eukaryota</taxon>
        <taxon>Haptista</taxon>
        <taxon>Haptophyta</taxon>
        <taxon>Prymnesiophyceae</taxon>
        <taxon>Isochrysidales</taxon>
        <taxon>Isochrysidaceae</taxon>
        <taxon>Tisochrysis</taxon>
    </lineage>
</organism>
<dbReference type="SUPFAM" id="SSF54285">
    <property type="entry name" value="MoaD/ThiS"/>
    <property type="match status" value="1"/>
</dbReference>
<keyword evidence="1" id="KW-0150">Chloroplast</keyword>
<dbReference type="InterPro" id="IPR010035">
    <property type="entry name" value="Thi_S"/>
</dbReference>
<keyword evidence="1" id="KW-0934">Plastid</keyword>
<dbReference type="PANTHER" id="PTHR34472">
    <property type="entry name" value="SULFUR CARRIER PROTEIN THIS"/>
    <property type="match status" value="1"/>
</dbReference>
<evidence type="ECO:0000313" key="1">
    <source>
        <dbReference type="EMBL" id="AUM82464.1"/>
    </source>
</evidence>
<dbReference type="InterPro" id="IPR003749">
    <property type="entry name" value="ThiS/MoaD-like"/>
</dbReference>
<reference evidence="1" key="1">
    <citation type="journal article" date="2019" name="Mitochondrial DNA Part B Resour">
        <title>The chloroplast genome of the marine microalga Tisochrysis lutea.</title>
        <authorList>
            <person name="Mendez-Leyva A.B."/>
            <person name="Guo J."/>
            <person name="Mudd E.A."/>
            <person name="Wong J."/>
            <person name="Schwartz J.-M."/>
            <person name="Day A."/>
        </authorList>
    </citation>
    <scope>NUCLEOTIDE SEQUENCE</scope>
</reference>
<dbReference type="GeneID" id="38947123"/>
<dbReference type="Pfam" id="PF02597">
    <property type="entry name" value="ThiS"/>
    <property type="match status" value="1"/>
</dbReference>
<dbReference type="InterPro" id="IPR016155">
    <property type="entry name" value="Mopterin_synth/thiamin_S_b"/>
</dbReference>